<dbReference type="GO" id="GO:0070930">
    <property type="term" value="P:trans-translation-dependent protein tagging"/>
    <property type="evidence" value="ECO:0007669"/>
    <property type="project" value="TreeGrafter"/>
</dbReference>
<dbReference type="InterPro" id="IPR020081">
    <property type="entry name" value="SsrA-bd_prot_CS"/>
</dbReference>
<dbReference type="NCBIfam" id="TIGR00086">
    <property type="entry name" value="smpB"/>
    <property type="match status" value="1"/>
</dbReference>
<dbReference type="NCBIfam" id="NF003843">
    <property type="entry name" value="PRK05422.1"/>
    <property type="match status" value="1"/>
</dbReference>
<dbReference type="SUPFAM" id="SSF74982">
    <property type="entry name" value="Small protein B (SmpB)"/>
    <property type="match status" value="1"/>
</dbReference>
<dbReference type="HAMAP" id="MF_00023">
    <property type="entry name" value="SmpB"/>
    <property type="match status" value="1"/>
</dbReference>
<dbReference type="Proteomes" id="UP000823635">
    <property type="component" value="Unassembled WGS sequence"/>
</dbReference>
<comment type="function">
    <text evidence="3">Required for rescue of stalled ribosomes mediated by trans-translation. Binds to transfer-messenger RNA (tmRNA), required for stable association of tmRNA with ribosomes. tmRNA and SmpB together mimic tRNA shape, replacing the anticodon stem-loop with SmpB. tmRNA is encoded by the ssrA gene; the 2 termini fold to resemble tRNA(Ala) and it encodes a 'tag peptide', a short internal open reading frame. During trans-translation Ala-aminoacylated tmRNA acts like a tRNA, entering the A-site of stalled ribosomes, displacing the stalled mRNA. The ribosome then switches to translate the ORF on the tmRNA; the nascent peptide is terminated with the 'tag peptide' encoded by the tmRNA and targeted for degradation. The ribosome is freed to recommence translation, which seems to be the essential function of trans-translation.</text>
</comment>
<keyword evidence="1 3" id="KW-0963">Cytoplasm</keyword>
<dbReference type="PANTHER" id="PTHR30308">
    <property type="entry name" value="TMRNA-BINDING COMPONENT OF TRANS-TRANSLATION TAGGING COMPLEX"/>
    <property type="match status" value="1"/>
</dbReference>
<evidence type="ECO:0000256" key="1">
    <source>
        <dbReference type="ARBA" id="ARBA00022490"/>
    </source>
</evidence>
<comment type="subcellular location">
    <subcellularLocation>
        <location evidence="3">Cytoplasm</location>
    </subcellularLocation>
    <text evidence="3">The tmRNA-SmpB complex associates with stalled 70S ribosomes.</text>
</comment>
<dbReference type="PROSITE" id="PS01317">
    <property type="entry name" value="SSRP"/>
    <property type="match status" value="1"/>
</dbReference>
<name>A0A9D9DPF9_9BACT</name>
<dbReference type="InterPro" id="IPR000037">
    <property type="entry name" value="SsrA-bd_prot"/>
</dbReference>
<dbReference type="Gene3D" id="2.40.280.10">
    <property type="match status" value="1"/>
</dbReference>
<dbReference type="CDD" id="cd09294">
    <property type="entry name" value="SmpB"/>
    <property type="match status" value="1"/>
</dbReference>
<reference evidence="4" key="2">
    <citation type="journal article" date="2021" name="PeerJ">
        <title>Extensive microbial diversity within the chicken gut microbiome revealed by metagenomics and culture.</title>
        <authorList>
            <person name="Gilroy R."/>
            <person name="Ravi A."/>
            <person name="Getino M."/>
            <person name="Pursley I."/>
            <person name="Horton D.L."/>
            <person name="Alikhan N.F."/>
            <person name="Baker D."/>
            <person name="Gharbi K."/>
            <person name="Hall N."/>
            <person name="Watson M."/>
            <person name="Adriaenssens E.M."/>
            <person name="Foster-Nyarko E."/>
            <person name="Jarju S."/>
            <person name="Secka A."/>
            <person name="Antonio M."/>
            <person name="Oren A."/>
            <person name="Chaudhuri R.R."/>
            <person name="La Ragione R."/>
            <person name="Hildebrand F."/>
            <person name="Pallen M.J."/>
        </authorList>
    </citation>
    <scope>NUCLEOTIDE SEQUENCE</scope>
    <source>
        <strain evidence="4">15467</strain>
    </source>
</reference>
<keyword evidence="2 3" id="KW-0694">RNA-binding</keyword>
<organism evidence="4 5">
    <name type="scientific">Candidatus Egerieousia excrementavium</name>
    <dbReference type="NCBI Taxonomy" id="2840778"/>
    <lineage>
        <taxon>Bacteria</taxon>
        <taxon>Pseudomonadati</taxon>
        <taxon>Bacteroidota</taxon>
        <taxon>Bacteroidia</taxon>
        <taxon>Bacteroidales</taxon>
        <taxon>Candidatus Egerieousia</taxon>
    </lineage>
</organism>
<reference evidence="4" key="1">
    <citation type="submission" date="2020-10" db="EMBL/GenBank/DDBJ databases">
        <authorList>
            <person name="Gilroy R."/>
        </authorList>
    </citation>
    <scope>NUCLEOTIDE SEQUENCE</scope>
    <source>
        <strain evidence="4">15467</strain>
    </source>
</reference>
<dbReference type="GO" id="GO:0003723">
    <property type="term" value="F:RNA binding"/>
    <property type="evidence" value="ECO:0007669"/>
    <property type="project" value="UniProtKB-UniRule"/>
</dbReference>
<comment type="caution">
    <text evidence="4">The sequence shown here is derived from an EMBL/GenBank/DDBJ whole genome shotgun (WGS) entry which is preliminary data.</text>
</comment>
<evidence type="ECO:0000256" key="3">
    <source>
        <dbReference type="HAMAP-Rule" id="MF_00023"/>
    </source>
</evidence>
<evidence type="ECO:0000313" key="5">
    <source>
        <dbReference type="Proteomes" id="UP000823635"/>
    </source>
</evidence>
<evidence type="ECO:0000256" key="2">
    <source>
        <dbReference type="ARBA" id="ARBA00022884"/>
    </source>
</evidence>
<accession>A0A9D9DPF9</accession>
<gene>
    <name evidence="3 4" type="primary">smpB</name>
    <name evidence="4" type="ORF">IAC68_02580</name>
</gene>
<dbReference type="PANTHER" id="PTHR30308:SF2">
    <property type="entry name" value="SSRA-BINDING PROTEIN"/>
    <property type="match status" value="1"/>
</dbReference>
<dbReference type="GO" id="GO:0005829">
    <property type="term" value="C:cytosol"/>
    <property type="evidence" value="ECO:0007669"/>
    <property type="project" value="TreeGrafter"/>
</dbReference>
<evidence type="ECO:0000313" key="4">
    <source>
        <dbReference type="EMBL" id="MBO8428804.1"/>
    </source>
</evidence>
<proteinExistence type="inferred from homology"/>
<dbReference type="AlphaFoldDB" id="A0A9D9DPF9"/>
<dbReference type="EMBL" id="JADINB010000062">
    <property type="protein sequence ID" value="MBO8428804.1"/>
    <property type="molecule type" value="Genomic_DNA"/>
</dbReference>
<protein>
    <recommendedName>
        <fullName evidence="3">SsrA-binding protein</fullName>
    </recommendedName>
    <alternativeName>
        <fullName evidence="3">Small protein B</fullName>
    </alternativeName>
</protein>
<dbReference type="InterPro" id="IPR023620">
    <property type="entry name" value="SmpB"/>
</dbReference>
<dbReference type="GO" id="GO:0070929">
    <property type="term" value="P:trans-translation"/>
    <property type="evidence" value="ECO:0007669"/>
    <property type="project" value="UniProtKB-UniRule"/>
</dbReference>
<dbReference type="Pfam" id="PF01668">
    <property type="entry name" value="SmpB"/>
    <property type="match status" value="1"/>
</dbReference>
<comment type="similarity">
    <text evidence="3">Belongs to the SmpB family.</text>
</comment>
<sequence>MPKNKSNIEIKNKRAGFEYEFLEKYTAGIVLSGTEIKSIRAGKASLADSYCYFANGELYVKNMHIAEYWWGNLFNHDPRRDRKLLLNKKELRKLQRSVKEKGLTIVATRLFIAENGYAKLNIALARGKKEYDKRESIKEKDLKRAMERF</sequence>